<accession>A0A6A6GT17</accession>
<proteinExistence type="predicted"/>
<dbReference type="InterPro" id="IPR031352">
    <property type="entry name" value="SesA"/>
</dbReference>
<dbReference type="PANTHER" id="PTHR10039">
    <property type="entry name" value="AMELOGENIN"/>
    <property type="match status" value="1"/>
</dbReference>
<dbReference type="Pfam" id="PF24883">
    <property type="entry name" value="NPHP3_N"/>
    <property type="match status" value="1"/>
</dbReference>
<sequence length="488" mass="55860">MDPISITAAAVAFIQSVSAIYKTIENLKGVPNAFKEVGQNLGLVKETLELAGTQLQETTVNESTKKAIADVVVGCKKKAEKLDTIFKEIDKGKKNDENAKDWSALVNVYRAAVLRLGKPSRVENLMQGILSRLNLLATHQAFRKEGKKLENAIEKLSRVEPSLQDWELDQSGVRFSQEIAEGGTGNQFSTQSGTMKNHFGHEFHSQAGMNFETIHLHSTFTGLYCAKWLKASSPPLSFEQKQLVTNQITVTVPRTGKWFLDSQNFTQWREGKFRKLWCPGIHGAGKTVLTSIVIRHLQTHFAEYKQVTCIYFYFEHKERKIQVLKPIFSTLLIQLLRDDIDVSAEIKRRCKNKQEFCDMSDILEMLTSQLKQFHRVLMVIDALDECADANGFLKACEKLPEEVHMLFTSRPDRTLARAFNADREYEISPNDDDMREYLKFSFRENHKLQKMVDREQRNDPTFQDRVLDTIVEKSRGMQVLLIQDIETC</sequence>
<dbReference type="InterPro" id="IPR027417">
    <property type="entry name" value="P-loop_NTPase"/>
</dbReference>
<evidence type="ECO:0000256" key="1">
    <source>
        <dbReference type="ARBA" id="ARBA00022737"/>
    </source>
</evidence>
<keyword evidence="5" id="KW-1185">Reference proteome</keyword>
<dbReference type="InterPro" id="IPR056884">
    <property type="entry name" value="NPHP3-like_N"/>
</dbReference>
<dbReference type="EMBL" id="ML991897">
    <property type="protein sequence ID" value="KAF2228718.1"/>
    <property type="molecule type" value="Genomic_DNA"/>
</dbReference>
<dbReference type="PANTHER" id="PTHR10039:SF15">
    <property type="entry name" value="NACHT DOMAIN-CONTAINING PROTEIN"/>
    <property type="match status" value="1"/>
</dbReference>
<dbReference type="Pfam" id="PF17107">
    <property type="entry name" value="SesA"/>
    <property type="match status" value="1"/>
</dbReference>
<dbReference type="AlphaFoldDB" id="A0A6A6GT17"/>
<organism evidence="4 5">
    <name type="scientific">Viridothelium virens</name>
    <name type="common">Speckled blister lichen</name>
    <name type="synonym">Trypethelium virens</name>
    <dbReference type="NCBI Taxonomy" id="1048519"/>
    <lineage>
        <taxon>Eukaryota</taxon>
        <taxon>Fungi</taxon>
        <taxon>Dikarya</taxon>
        <taxon>Ascomycota</taxon>
        <taxon>Pezizomycotina</taxon>
        <taxon>Dothideomycetes</taxon>
        <taxon>Dothideomycetes incertae sedis</taxon>
        <taxon>Trypetheliales</taxon>
        <taxon>Trypetheliaceae</taxon>
        <taxon>Viridothelium</taxon>
    </lineage>
</organism>
<reference evidence="4" key="1">
    <citation type="journal article" date="2020" name="Stud. Mycol.">
        <title>101 Dothideomycetes genomes: a test case for predicting lifestyles and emergence of pathogens.</title>
        <authorList>
            <person name="Haridas S."/>
            <person name="Albert R."/>
            <person name="Binder M."/>
            <person name="Bloem J."/>
            <person name="Labutti K."/>
            <person name="Salamov A."/>
            <person name="Andreopoulos B."/>
            <person name="Baker S."/>
            <person name="Barry K."/>
            <person name="Bills G."/>
            <person name="Bluhm B."/>
            <person name="Cannon C."/>
            <person name="Castanera R."/>
            <person name="Culley D."/>
            <person name="Daum C."/>
            <person name="Ezra D."/>
            <person name="Gonzalez J."/>
            <person name="Henrissat B."/>
            <person name="Kuo A."/>
            <person name="Liang C."/>
            <person name="Lipzen A."/>
            <person name="Lutzoni F."/>
            <person name="Magnuson J."/>
            <person name="Mondo S."/>
            <person name="Nolan M."/>
            <person name="Ohm R."/>
            <person name="Pangilinan J."/>
            <person name="Park H.-J."/>
            <person name="Ramirez L."/>
            <person name="Alfaro M."/>
            <person name="Sun H."/>
            <person name="Tritt A."/>
            <person name="Yoshinaga Y."/>
            <person name="Zwiers L.-H."/>
            <person name="Turgeon B."/>
            <person name="Goodwin S."/>
            <person name="Spatafora J."/>
            <person name="Crous P."/>
            <person name="Grigoriev I."/>
        </authorList>
    </citation>
    <scope>NUCLEOTIDE SEQUENCE</scope>
    <source>
        <strain evidence="4">Tuck. ex Michener</strain>
    </source>
</reference>
<feature type="domain" description="NACHT-NTPase and P-loop NTPases N-terminal" evidence="2">
    <location>
        <begin position="8"/>
        <end position="136"/>
    </location>
</feature>
<protein>
    <recommendedName>
        <fullName evidence="6">NACHT domain-containing protein</fullName>
    </recommendedName>
</protein>
<dbReference type="OrthoDB" id="195446at2759"/>
<gene>
    <name evidence="4" type="ORF">EV356DRAFT_537864</name>
</gene>
<evidence type="ECO:0000259" key="3">
    <source>
        <dbReference type="Pfam" id="PF24883"/>
    </source>
</evidence>
<evidence type="ECO:0008006" key="6">
    <source>
        <dbReference type="Google" id="ProtNLM"/>
    </source>
</evidence>
<dbReference type="SUPFAM" id="SSF52540">
    <property type="entry name" value="P-loop containing nucleoside triphosphate hydrolases"/>
    <property type="match status" value="1"/>
</dbReference>
<evidence type="ECO:0000313" key="4">
    <source>
        <dbReference type="EMBL" id="KAF2228718.1"/>
    </source>
</evidence>
<evidence type="ECO:0000259" key="2">
    <source>
        <dbReference type="Pfam" id="PF17107"/>
    </source>
</evidence>
<keyword evidence="1" id="KW-0677">Repeat</keyword>
<feature type="domain" description="Nephrocystin 3-like N-terminal" evidence="3">
    <location>
        <begin position="255"/>
        <end position="410"/>
    </location>
</feature>
<name>A0A6A6GT17_VIRVR</name>
<evidence type="ECO:0000313" key="5">
    <source>
        <dbReference type="Proteomes" id="UP000800092"/>
    </source>
</evidence>
<dbReference type="Proteomes" id="UP000800092">
    <property type="component" value="Unassembled WGS sequence"/>
</dbReference>
<dbReference type="Gene3D" id="3.40.50.300">
    <property type="entry name" value="P-loop containing nucleotide triphosphate hydrolases"/>
    <property type="match status" value="1"/>
</dbReference>